<dbReference type="PANTHER" id="PTHR44688:SF16">
    <property type="entry name" value="DNA-BINDING TRANSCRIPTIONAL ACTIVATOR DEVR_DOSR"/>
    <property type="match status" value="1"/>
</dbReference>
<reference evidence="6" key="1">
    <citation type="submission" date="2021-03" db="EMBL/GenBank/DDBJ databases">
        <title>Genome of Cognatishimia sp. F0-27.</title>
        <authorList>
            <person name="Ping X."/>
        </authorList>
    </citation>
    <scope>NUCLEOTIDE SEQUENCE [LARGE SCALE GENOMIC DNA]</scope>
    <source>
        <strain evidence="6">E313</strain>
    </source>
</reference>
<dbReference type="InterPro" id="IPR016032">
    <property type="entry name" value="Sig_transdc_resp-reg_C-effctor"/>
</dbReference>
<protein>
    <submittedName>
        <fullName evidence="5">Helix-turn-helix transcriptional regulator</fullName>
    </submittedName>
</protein>
<keyword evidence="6" id="KW-1185">Reference proteome</keyword>
<dbReference type="RefSeq" id="WP_227475876.1">
    <property type="nucleotide sequence ID" value="NZ_JAFMPT010000002.1"/>
</dbReference>
<dbReference type="CDD" id="cd06170">
    <property type="entry name" value="LuxR_C_like"/>
    <property type="match status" value="1"/>
</dbReference>
<evidence type="ECO:0000313" key="5">
    <source>
        <dbReference type="EMBL" id="MCC1483429.1"/>
    </source>
</evidence>
<dbReference type="InterPro" id="IPR000792">
    <property type="entry name" value="Tscrpt_reg_LuxR_C"/>
</dbReference>
<sequence>MQGFFPFPVFIKNENTHNYNYVNHNFLSAAPEMDRLVKEGKDYLLEISNKPLLELTWLKTAMFYRNPDEKAILSNLQQSRLYDTNTFYLTNKAIVDEHFSINIALIANQFSGLENTFQELIPDLKKDTQLFLKFQTLTKREKEILELILKGYTNKQIANLTVTSFNTVRTHRNRIYKKLEIKHFKDCLSYQYFFTR</sequence>
<organism evidence="5 6">
    <name type="scientific">Winogradskyella immobilis</name>
    <dbReference type="NCBI Taxonomy" id="2816852"/>
    <lineage>
        <taxon>Bacteria</taxon>
        <taxon>Pseudomonadati</taxon>
        <taxon>Bacteroidota</taxon>
        <taxon>Flavobacteriia</taxon>
        <taxon>Flavobacteriales</taxon>
        <taxon>Flavobacteriaceae</taxon>
        <taxon>Winogradskyella</taxon>
    </lineage>
</organism>
<dbReference type="Pfam" id="PF00196">
    <property type="entry name" value="GerE"/>
    <property type="match status" value="1"/>
</dbReference>
<evidence type="ECO:0000259" key="4">
    <source>
        <dbReference type="PROSITE" id="PS50043"/>
    </source>
</evidence>
<dbReference type="InterPro" id="IPR036388">
    <property type="entry name" value="WH-like_DNA-bd_sf"/>
</dbReference>
<keyword evidence="1" id="KW-0805">Transcription regulation</keyword>
<keyword evidence="3" id="KW-0804">Transcription</keyword>
<evidence type="ECO:0000256" key="2">
    <source>
        <dbReference type="ARBA" id="ARBA00023125"/>
    </source>
</evidence>
<accession>A0ABS8EJP8</accession>
<dbReference type="Proteomes" id="UP000778797">
    <property type="component" value="Unassembled WGS sequence"/>
</dbReference>
<comment type="caution">
    <text evidence="5">The sequence shown here is derived from an EMBL/GenBank/DDBJ whole genome shotgun (WGS) entry which is preliminary data.</text>
</comment>
<dbReference type="Gene3D" id="1.10.10.10">
    <property type="entry name" value="Winged helix-like DNA-binding domain superfamily/Winged helix DNA-binding domain"/>
    <property type="match status" value="1"/>
</dbReference>
<evidence type="ECO:0000256" key="1">
    <source>
        <dbReference type="ARBA" id="ARBA00023015"/>
    </source>
</evidence>
<proteinExistence type="predicted"/>
<dbReference type="EMBL" id="JAFMPT010000002">
    <property type="protein sequence ID" value="MCC1483429.1"/>
    <property type="molecule type" value="Genomic_DNA"/>
</dbReference>
<reference evidence="6" key="2">
    <citation type="submission" date="2023-07" db="EMBL/GenBank/DDBJ databases">
        <title>Genome of Winogradskyella sp. E313.</title>
        <authorList>
            <person name="Zhou Y."/>
        </authorList>
    </citation>
    <scope>NUCLEOTIDE SEQUENCE [LARGE SCALE GENOMIC DNA]</scope>
    <source>
        <strain evidence="6">E313</strain>
    </source>
</reference>
<evidence type="ECO:0000313" key="6">
    <source>
        <dbReference type="Proteomes" id="UP000778797"/>
    </source>
</evidence>
<dbReference type="PANTHER" id="PTHR44688">
    <property type="entry name" value="DNA-BINDING TRANSCRIPTIONAL ACTIVATOR DEVR_DOSR"/>
    <property type="match status" value="1"/>
</dbReference>
<dbReference type="PROSITE" id="PS50043">
    <property type="entry name" value="HTH_LUXR_2"/>
    <property type="match status" value="1"/>
</dbReference>
<feature type="domain" description="HTH luxR-type" evidence="4">
    <location>
        <begin position="130"/>
        <end position="196"/>
    </location>
</feature>
<evidence type="ECO:0000256" key="3">
    <source>
        <dbReference type="ARBA" id="ARBA00023163"/>
    </source>
</evidence>
<dbReference type="SUPFAM" id="SSF46894">
    <property type="entry name" value="C-terminal effector domain of the bipartite response regulators"/>
    <property type="match status" value="1"/>
</dbReference>
<name>A0ABS8EJP8_9FLAO</name>
<gene>
    <name evidence="5" type="ORF">J1C55_02400</name>
</gene>
<dbReference type="SMART" id="SM00421">
    <property type="entry name" value="HTH_LUXR"/>
    <property type="match status" value="1"/>
</dbReference>
<dbReference type="PRINTS" id="PR00038">
    <property type="entry name" value="HTHLUXR"/>
</dbReference>
<keyword evidence="2" id="KW-0238">DNA-binding</keyword>